<organism evidence="8 9">
    <name type="scientific">Corynebacterium renale</name>
    <dbReference type="NCBI Taxonomy" id="1724"/>
    <lineage>
        <taxon>Bacteria</taxon>
        <taxon>Bacillati</taxon>
        <taxon>Actinomycetota</taxon>
        <taxon>Actinomycetes</taxon>
        <taxon>Mycobacteriales</taxon>
        <taxon>Corynebacteriaceae</taxon>
        <taxon>Corynebacterium</taxon>
    </lineage>
</organism>
<evidence type="ECO:0000256" key="2">
    <source>
        <dbReference type="ARBA" id="ARBA00022630"/>
    </source>
</evidence>
<evidence type="ECO:0000313" key="9">
    <source>
        <dbReference type="Proteomes" id="UP000221653"/>
    </source>
</evidence>
<dbReference type="STRING" id="1724.GCA_001044175_01649"/>
<evidence type="ECO:0000256" key="6">
    <source>
        <dbReference type="SAM" id="MobiDB-lite"/>
    </source>
</evidence>
<comment type="similarity">
    <text evidence="1 5">Belongs to the flavin oxidoreductase frp family.</text>
</comment>
<dbReference type="Proteomes" id="UP000221653">
    <property type="component" value="Unassembled WGS sequence"/>
</dbReference>
<dbReference type="Pfam" id="PF00881">
    <property type="entry name" value="Nitroreductase"/>
    <property type="match status" value="1"/>
</dbReference>
<accession>A0A2A9DLQ0</accession>
<dbReference type="SUPFAM" id="SSF55469">
    <property type="entry name" value="FMN-dependent nitroreductase-like"/>
    <property type="match status" value="1"/>
</dbReference>
<dbReference type="InterPro" id="IPR029479">
    <property type="entry name" value="Nitroreductase"/>
</dbReference>
<keyword evidence="9" id="KW-1185">Reference proteome</keyword>
<comment type="caution">
    <text evidence="8">The sequence shown here is derived from an EMBL/GenBank/DDBJ whole genome shotgun (WGS) entry which is preliminary data.</text>
</comment>
<protein>
    <recommendedName>
        <fullName evidence="7">Nitroreductase domain-containing protein</fullName>
    </recommendedName>
</protein>
<evidence type="ECO:0000256" key="3">
    <source>
        <dbReference type="ARBA" id="ARBA00022643"/>
    </source>
</evidence>
<evidence type="ECO:0000259" key="7">
    <source>
        <dbReference type="Pfam" id="PF00881"/>
    </source>
</evidence>
<evidence type="ECO:0000313" key="8">
    <source>
        <dbReference type="EMBL" id="PFG27301.1"/>
    </source>
</evidence>
<feature type="domain" description="Nitroreductase" evidence="7">
    <location>
        <begin position="31"/>
        <end position="183"/>
    </location>
</feature>
<reference evidence="8 9" key="1">
    <citation type="submission" date="2017-10" db="EMBL/GenBank/DDBJ databases">
        <title>Sequencing the genomes of 1000 actinobacteria strains.</title>
        <authorList>
            <person name="Klenk H.-P."/>
        </authorList>
    </citation>
    <scope>NUCLEOTIDE SEQUENCE [LARGE SCALE GENOMIC DNA]</scope>
    <source>
        <strain evidence="8 9">DSM 20688</strain>
    </source>
</reference>
<dbReference type="AlphaFoldDB" id="A0A2A9DLQ0"/>
<dbReference type="PIRSF" id="PIRSF005426">
    <property type="entry name" value="Frp"/>
    <property type="match status" value="1"/>
</dbReference>
<dbReference type="Gene3D" id="3.40.109.10">
    <property type="entry name" value="NADH Oxidase"/>
    <property type="match status" value="1"/>
</dbReference>
<evidence type="ECO:0000256" key="4">
    <source>
        <dbReference type="ARBA" id="ARBA00023002"/>
    </source>
</evidence>
<evidence type="ECO:0000256" key="1">
    <source>
        <dbReference type="ARBA" id="ARBA00008366"/>
    </source>
</evidence>
<sequence>MWHRGQTRATKCSNVCTLAGMNQTIETQLGHRTIREFTDQPVTDEQLGVLFDVAMHTASSRGLQHASIIRVTDPGLRARLAEIGKQEYVGRAPVYLLFIIDGARHAAILEERGGDRAGVARPQVFVEGFTDACLMAQNVVVAAESLGMGANYLGNIHNDTAAVIEALDLPELTFPVVGLTVGWPNQDPQLKPRMPKKFRVMENGYQRPESWTEALKDYDADMTTYYDLRDANNRVDSYTNQILKQLGPEPKPQDGSIAAARAQGFPL</sequence>
<keyword evidence="4 5" id="KW-0560">Oxidoreductase</keyword>
<dbReference type="CDD" id="cd02146">
    <property type="entry name" value="NfsA-like"/>
    <property type="match status" value="1"/>
</dbReference>
<dbReference type="InterPro" id="IPR000415">
    <property type="entry name" value="Nitroreductase-like"/>
</dbReference>
<dbReference type="EMBL" id="PDJF01000001">
    <property type="protein sequence ID" value="PFG27301.1"/>
    <property type="molecule type" value="Genomic_DNA"/>
</dbReference>
<dbReference type="InterPro" id="IPR016446">
    <property type="entry name" value="Flavin_OxRdtase_Frp"/>
</dbReference>
<gene>
    <name evidence="8" type="ORF">ATK06_0356</name>
</gene>
<dbReference type="PANTHER" id="PTHR43425:SF2">
    <property type="entry name" value="OXYGEN-INSENSITIVE NADPH NITROREDUCTASE"/>
    <property type="match status" value="1"/>
</dbReference>
<dbReference type="PANTHER" id="PTHR43425">
    <property type="entry name" value="OXYGEN-INSENSITIVE NADPH NITROREDUCTASE"/>
    <property type="match status" value="1"/>
</dbReference>
<keyword evidence="2 5" id="KW-0285">Flavoprotein</keyword>
<keyword evidence="5" id="KW-0521">NADP</keyword>
<keyword evidence="3 5" id="KW-0288">FMN</keyword>
<name>A0A2A9DLQ0_9CORY</name>
<evidence type="ECO:0000256" key="5">
    <source>
        <dbReference type="PIRNR" id="PIRNR005426"/>
    </source>
</evidence>
<dbReference type="GO" id="GO:0016491">
    <property type="term" value="F:oxidoreductase activity"/>
    <property type="evidence" value="ECO:0007669"/>
    <property type="project" value="UniProtKB-UniRule"/>
</dbReference>
<feature type="region of interest" description="Disordered" evidence="6">
    <location>
        <begin position="246"/>
        <end position="267"/>
    </location>
</feature>
<proteinExistence type="inferred from homology"/>